<gene>
    <name evidence="1" type="ORF">OS493_019601</name>
</gene>
<accession>A0A9W9ZC80</accession>
<dbReference type="AlphaFoldDB" id="A0A9W9ZC80"/>
<reference evidence="1" key="1">
    <citation type="submission" date="2023-01" db="EMBL/GenBank/DDBJ databases">
        <title>Genome assembly of the deep-sea coral Lophelia pertusa.</title>
        <authorList>
            <person name="Herrera S."/>
            <person name="Cordes E."/>
        </authorList>
    </citation>
    <scope>NUCLEOTIDE SEQUENCE</scope>
    <source>
        <strain evidence="1">USNM1676648</strain>
        <tissue evidence="1">Polyp</tissue>
    </source>
</reference>
<keyword evidence="2" id="KW-1185">Reference proteome</keyword>
<dbReference type="EMBL" id="MU826361">
    <property type="protein sequence ID" value="KAJ7378907.1"/>
    <property type="molecule type" value="Genomic_DNA"/>
</dbReference>
<comment type="caution">
    <text evidence="1">The sequence shown here is derived from an EMBL/GenBank/DDBJ whole genome shotgun (WGS) entry which is preliminary data.</text>
</comment>
<evidence type="ECO:0000313" key="1">
    <source>
        <dbReference type="EMBL" id="KAJ7378907.1"/>
    </source>
</evidence>
<dbReference type="Proteomes" id="UP001163046">
    <property type="component" value="Unassembled WGS sequence"/>
</dbReference>
<evidence type="ECO:0000313" key="2">
    <source>
        <dbReference type="Proteomes" id="UP001163046"/>
    </source>
</evidence>
<organism evidence="1 2">
    <name type="scientific">Desmophyllum pertusum</name>
    <dbReference type="NCBI Taxonomy" id="174260"/>
    <lineage>
        <taxon>Eukaryota</taxon>
        <taxon>Metazoa</taxon>
        <taxon>Cnidaria</taxon>
        <taxon>Anthozoa</taxon>
        <taxon>Hexacorallia</taxon>
        <taxon>Scleractinia</taxon>
        <taxon>Caryophylliina</taxon>
        <taxon>Caryophylliidae</taxon>
        <taxon>Desmophyllum</taxon>
    </lineage>
</organism>
<protein>
    <submittedName>
        <fullName evidence="1">Uncharacterized protein</fullName>
    </submittedName>
</protein>
<sequence>MSAKCVCNIDSGLQRAWDEELKVLRSSLVQSALKAQRNNPARRVEVETTNTCTVAESGDDDLITPSQVSSSASQTWVSEHPSIINGKLRPALSYWVAVTTPNGAPANPITFHRALLECGVEATANQIPCQEGKESLAMKELFKVLVDHSNRFMQELVSASYQHCFVSEVEKQECGTENVVRVRLVHASFKSILSEAVAKMQGANLIIDRFGLDATTPNTPLPGQQSNEGEPRLGDKMTGLINDISIVMKRLDYALYRGTIYKKCDGASYTYSYKCDVKVFVNSLAANESFKARLIKEMKRIIDLLSDPDCEVIRPIMVDYNLIEVNGGYCWSVEKRQFLRDAITTLRTALRRSSPCSLRHRQISRILETRLQEQELKQHHEMIWHEQRQEQLLSRGVSREHASMLPRNHTEILPTPIRNDLVAYKEKELQDE</sequence>
<dbReference type="OrthoDB" id="5986201at2759"/>
<proteinExistence type="predicted"/>
<name>A0A9W9ZC80_9CNID</name>